<accession>A0ABU5TD08</accession>
<gene>
    <name evidence="2" type="ORF">VB774_00090</name>
</gene>
<feature type="compositionally biased region" description="Basic and acidic residues" evidence="1">
    <location>
        <begin position="57"/>
        <end position="71"/>
    </location>
</feature>
<feature type="compositionally biased region" description="Basic and acidic residues" evidence="1">
    <location>
        <begin position="1"/>
        <end position="24"/>
    </location>
</feature>
<comment type="caution">
    <text evidence="2">The sequence shown here is derived from an EMBL/GenBank/DDBJ whole genome shotgun (WGS) entry which is preliminary data.</text>
</comment>
<dbReference type="RefSeq" id="WP_323258868.1">
    <property type="nucleotide sequence ID" value="NZ_JAYGIE010000001.1"/>
</dbReference>
<protein>
    <submittedName>
        <fullName evidence="2">Uncharacterized protein</fullName>
    </submittedName>
</protein>
<feature type="compositionally biased region" description="Low complexity" evidence="1">
    <location>
        <begin position="25"/>
        <end position="34"/>
    </location>
</feature>
<organism evidence="2 3">
    <name type="scientific">Pseudanabaena galeata UHCC 0370</name>
    <dbReference type="NCBI Taxonomy" id="3110310"/>
    <lineage>
        <taxon>Bacteria</taxon>
        <taxon>Bacillati</taxon>
        <taxon>Cyanobacteriota</taxon>
        <taxon>Cyanophyceae</taxon>
        <taxon>Pseudanabaenales</taxon>
        <taxon>Pseudanabaenaceae</taxon>
        <taxon>Pseudanabaena</taxon>
    </lineage>
</organism>
<evidence type="ECO:0000313" key="2">
    <source>
        <dbReference type="EMBL" id="MEA5476007.1"/>
    </source>
</evidence>
<dbReference type="EMBL" id="JAYGIE010000001">
    <property type="protein sequence ID" value="MEA5476007.1"/>
    <property type="molecule type" value="Genomic_DNA"/>
</dbReference>
<dbReference type="Proteomes" id="UP001301388">
    <property type="component" value="Unassembled WGS sequence"/>
</dbReference>
<name>A0ABU5TD08_9CYAN</name>
<sequence>MSIDKNVGKNKEQQHSEGHGENRKSGQSSGGSNNRSDKQRQIDLINAQLAKPNLTEPARKALLDKKKELGG</sequence>
<feature type="region of interest" description="Disordered" evidence="1">
    <location>
        <begin position="1"/>
        <end position="71"/>
    </location>
</feature>
<keyword evidence="3" id="KW-1185">Reference proteome</keyword>
<evidence type="ECO:0000313" key="3">
    <source>
        <dbReference type="Proteomes" id="UP001301388"/>
    </source>
</evidence>
<evidence type="ECO:0000256" key="1">
    <source>
        <dbReference type="SAM" id="MobiDB-lite"/>
    </source>
</evidence>
<proteinExistence type="predicted"/>
<reference evidence="2 3" key="1">
    <citation type="submission" date="2023-12" db="EMBL/GenBank/DDBJ databases">
        <title>Baltic Sea Cyanobacteria.</title>
        <authorList>
            <person name="Delbaje E."/>
            <person name="Fewer D.P."/>
            <person name="Shishido T.K."/>
        </authorList>
    </citation>
    <scope>NUCLEOTIDE SEQUENCE [LARGE SCALE GENOMIC DNA]</scope>
    <source>
        <strain evidence="2 3">UHCC 0370</strain>
    </source>
</reference>